<accession>A0ACB5S042</accession>
<evidence type="ECO:0000313" key="1">
    <source>
        <dbReference type="EMBL" id="GME25756.1"/>
    </source>
</evidence>
<keyword evidence="2" id="KW-1185">Reference proteome</keyword>
<gene>
    <name evidence="1" type="primary">g1528</name>
    <name evidence="1" type="ORF">NpPPO83_00001528</name>
</gene>
<reference evidence="1" key="1">
    <citation type="submission" date="2024-09" db="EMBL/GenBank/DDBJ databases">
        <title>Draft Genome Sequences of Neofusicoccum parvum.</title>
        <authorList>
            <person name="Ashida A."/>
            <person name="Camagna M."/>
            <person name="Tanaka A."/>
            <person name="Takemoto D."/>
        </authorList>
    </citation>
    <scope>NUCLEOTIDE SEQUENCE</scope>
    <source>
        <strain evidence="1">PPO83</strain>
    </source>
</reference>
<sequence length="589" mass="65618">MRSSLCHSCCAVWIAGVAVAQGASSSTAVVTDTYSTLASATQTASGSSGFTTTAGFSLEDYWNIFVGPISTAAINTTVSATPVPSSSLIPPPGLYYPSYPTGQEVPLQTRNESWSFPSDFWWGVSSASYQVEGAAKDEGKGPSIWDVFAHRVNGYITTNETGDVSDNEYYLYKEDIARIAAMGVKVYSFSISWARVFPFGAGEVNEQGLAHYDDLIDTCIEYGIQPSVTLYHWDLPLFLQNKYGGWLSPDIVDDYVAYARVLFERWGDKVPYWYTFNEPIVFCGFYPLPYNYFLSTDIPDVQQPYWCGHHVLQAHARAYRLFKEDLNLTGAVSLKHNGGYKIPLTNSTADAEATQRAWDFNEGWYANPLFIDGDYPRHLKAYVSTFLPAFTADEKAALNGSADFFAHDAYTSNFVMAPDAGIAACVANASNELYPGCYNSTYTYSRAAGGWNVGPAADPQAPWLHKATDWVPTFLRYIQDTWRPSGGIAVSEFGFGEPFEQQKTILADILFDPIRSSYYRDYMQAILMALADGVDVIGCLAWSLIDNLEWTTGYNVKFGLQYVNFTTQERFYKASFFEYVNAFKVYQET</sequence>
<dbReference type="EMBL" id="BSXG01000022">
    <property type="protein sequence ID" value="GME25756.1"/>
    <property type="molecule type" value="Genomic_DNA"/>
</dbReference>
<name>A0ACB5S042_9PEZI</name>
<comment type="caution">
    <text evidence="1">The sequence shown here is derived from an EMBL/GenBank/DDBJ whole genome shotgun (WGS) entry which is preliminary data.</text>
</comment>
<evidence type="ECO:0000313" key="2">
    <source>
        <dbReference type="Proteomes" id="UP001165186"/>
    </source>
</evidence>
<organism evidence="1 2">
    <name type="scientific">Neofusicoccum parvum</name>
    <dbReference type="NCBI Taxonomy" id="310453"/>
    <lineage>
        <taxon>Eukaryota</taxon>
        <taxon>Fungi</taxon>
        <taxon>Dikarya</taxon>
        <taxon>Ascomycota</taxon>
        <taxon>Pezizomycotina</taxon>
        <taxon>Dothideomycetes</taxon>
        <taxon>Dothideomycetes incertae sedis</taxon>
        <taxon>Botryosphaeriales</taxon>
        <taxon>Botryosphaeriaceae</taxon>
        <taxon>Neofusicoccum</taxon>
    </lineage>
</organism>
<protein>
    <submittedName>
        <fullName evidence="1">Glycoside hydrolase family 1</fullName>
    </submittedName>
</protein>
<dbReference type="Proteomes" id="UP001165186">
    <property type="component" value="Unassembled WGS sequence"/>
</dbReference>
<keyword evidence="1" id="KW-0378">Hydrolase</keyword>
<proteinExistence type="predicted"/>